<comment type="caution">
    <text evidence="2">The sequence shown here is derived from an EMBL/GenBank/DDBJ whole genome shotgun (WGS) entry which is preliminary data.</text>
</comment>
<name>A0AAN7BNE5_9PEZI</name>
<dbReference type="AlphaFoldDB" id="A0AAN7BNE5"/>
<keyword evidence="3" id="KW-1185">Reference proteome</keyword>
<dbReference type="Proteomes" id="UP001301958">
    <property type="component" value="Unassembled WGS sequence"/>
</dbReference>
<reference evidence="2" key="2">
    <citation type="submission" date="2023-05" db="EMBL/GenBank/DDBJ databases">
        <authorList>
            <consortium name="Lawrence Berkeley National Laboratory"/>
            <person name="Steindorff A."/>
            <person name="Hensen N."/>
            <person name="Bonometti L."/>
            <person name="Westerberg I."/>
            <person name="Brannstrom I.O."/>
            <person name="Guillou S."/>
            <person name="Cros-Aarteil S."/>
            <person name="Calhoun S."/>
            <person name="Haridas S."/>
            <person name="Kuo A."/>
            <person name="Mondo S."/>
            <person name="Pangilinan J."/>
            <person name="Riley R."/>
            <person name="Labutti K."/>
            <person name="Andreopoulos B."/>
            <person name="Lipzen A."/>
            <person name="Chen C."/>
            <person name="Yanf M."/>
            <person name="Daum C."/>
            <person name="Ng V."/>
            <person name="Clum A."/>
            <person name="Ohm R."/>
            <person name="Martin F."/>
            <person name="Silar P."/>
            <person name="Natvig D."/>
            <person name="Lalanne C."/>
            <person name="Gautier V."/>
            <person name="Ament-Velasquez S.L."/>
            <person name="Kruys A."/>
            <person name="Hutchinson M.I."/>
            <person name="Powell A.J."/>
            <person name="Barry K."/>
            <person name="Miller A.N."/>
            <person name="Grigoriev I.V."/>
            <person name="Debuchy R."/>
            <person name="Gladieux P."/>
            <person name="Thoren M.H."/>
            <person name="Johannesson H."/>
        </authorList>
    </citation>
    <scope>NUCLEOTIDE SEQUENCE</scope>
    <source>
        <strain evidence="2">CBS 990.96</strain>
    </source>
</reference>
<evidence type="ECO:0000256" key="1">
    <source>
        <dbReference type="SAM" id="MobiDB-lite"/>
    </source>
</evidence>
<feature type="compositionally biased region" description="Pro residues" evidence="1">
    <location>
        <begin position="336"/>
        <end position="350"/>
    </location>
</feature>
<proteinExistence type="predicted"/>
<gene>
    <name evidence="2" type="ORF">QBC38DRAFT_481119</name>
</gene>
<feature type="region of interest" description="Disordered" evidence="1">
    <location>
        <begin position="430"/>
        <end position="475"/>
    </location>
</feature>
<protein>
    <submittedName>
        <fullName evidence="2">Uncharacterized protein</fullName>
    </submittedName>
</protein>
<feature type="compositionally biased region" description="Low complexity" evidence="1">
    <location>
        <begin position="351"/>
        <end position="360"/>
    </location>
</feature>
<dbReference type="EMBL" id="MU865352">
    <property type="protein sequence ID" value="KAK4226163.1"/>
    <property type="molecule type" value="Genomic_DNA"/>
</dbReference>
<feature type="region of interest" description="Disordered" evidence="1">
    <location>
        <begin position="331"/>
        <end position="373"/>
    </location>
</feature>
<feature type="compositionally biased region" description="Pro residues" evidence="1">
    <location>
        <begin position="362"/>
        <end position="371"/>
    </location>
</feature>
<evidence type="ECO:0000313" key="2">
    <source>
        <dbReference type="EMBL" id="KAK4226163.1"/>
    </source>
</evidence>
<organism evidence="2 3">
    <name type="scientific">Podospora fimiseda</name>
    <dbReference type="NCBI Taxonomy" id="252190"/>
    <lineage>
        <taxon>Eukaryota</taxon>
        <taxon>Fungi</taxon>
        <taxon>Dikarya</taxon>
        <taxon>Ascomycota</taxon>
        <taxon>Pezizomycotina</taxon>
        <taxon>Sordariomycetes</taxon>
        <taxon>Sordariomycetidae</taxon>
        <taxon>Sordariales</taxon>
        <taxon>Podosporaceae</taxon>
        <taxon>Podospora</taxon>
    </lineage>
</organism>
<reference evidence="2" key="1">
    <citation type="journal article" date="2023" name="Mol. Phylogenet. Evol.">
        <title>Genome-scale phylogeny and comparative genomics of the fungal order Sordariales.</title>
        <authorList>
            <person name="Hensen N."/>
            <person name="Bonometti L."/>
            <person name="Westerberg I."/>
            <person name="Brannstrom I.O."/>
            <person name="Guillou S."/>
            <person name="Cros-Aarteil S."/>
            <person name="Calhoun S."/>
            <person name="Haridas S."/>
            <person name="Kuo A."/>
            <person name="Mondo S."/>
            <person name="Pangilinan J."/>
            <person name="Riley R."/>
            <person name="LaButti K."/>
            <person name="Andreopoulos B."/>
            <person name="Lipzen A."/>
            <person name="Chen C."/>
            <person name="Yan M."/>
            <person name="Daum C."/>
            <person name="Ng V."/>
            <person name="Clum A."/>
            <person name="Steindorff A."/>
            <person name="Ohm R.A."/>
            <person name="Martin F."/>
            <person name="Silar P."/>
            <person name="Natvig D.O."/>
            <person name="Lalanne C."/>
            <person name="Gautier V."/>
            <person name="Ament-Velasquez S.L."/>
            <person name="Kruys A."/>
            <person name="Hutchinson M.I."/>
            <person name="Powell A.J."/>
            <person name="Barry K."/>
            <person name="Miller A.N."/>
            <person name="Grigoriev I.V."/>
            <person name="Debuchy R."/>
            <person name="Gladieux P."/>
            <person name="Hiltunen Thoren M."/>
            <person name="Johannesson H."/>
        </authorList>
    </citation>
    <scope>NUCLEOTIDE SEQUENCE</scope>
    <source>
        <strain evidence="2">CBS 990.96</strain>
    </source>
</reference>
<sequence length="475" mass="51641">MLPFLPNPSAPLSLSLPLIPYQSKMAFTCQNPPASTIDTRASQDLSFKRPVDDDDIEFISSNPVKKLRSATPENNLNGQTAGPVARCGSTASIRTQSTLDITSNSRGASFPTMFGNYAFPQSFPPISQQPRFSLAISPKQMPQMLPQISSNKSTLVQVTPKSQIPTPPPAPPPLQFTPSLAQVSCLNLNGIPSMTTDVNLGQISSNSGTIPMAANNAPSQSMPPPPLPTPPPFPFNTQSTGLLGMFPARNTAPAPHTVHAGIITNQHLPQIARHNSLLQNPNSTISGPYNTPTRTLVSYSSVHGLNSCLQCNLQDQVHHFQSLQSHNTKINMCKPIKPPTPESTPSPPSSQPTISSEEQPATPIPSDPPFAIPKRHKLSPNLYIDIAETVEEIFPYNDLATRHNTTPHKVFEALSAVILVPLLRYPGDKRRSSKLAQDRVRTYQQAKEELGKSQRSERVEVGEVVAHLEKNQKDT</sequence>
<evidence type="ECO:0000313" key="3">
    <source>
        <dbReference type="Proteomes" id="UP001301958"/>
    </source>
</evidence>
<accession>A0AAN7BNE5</accession>